<reference evidence="1 2" key="1">
    <citation type="submission" date="2024-09" db="EMBL/GenBank/DDBJ databases">
        <authorList>
            <person name="Sun Q."/>
            <person name="Mori K."/>
        </authorList>
    </citation>
    <scope>NUCLEOTIDE SEQUENCE [LARGE SCALE GENOMIC DNA]</scope>
    <source>
        <strain evidence="1 2">CCM 7650</strain>
    </source>
</reference>
<sequence>MERHEIEYLMDFGRFMGKPIQGKLEETNISWVILTTEFAFKIKKNIKLSFLDYSTLALRKHFCEKELELNRRFSHIYLSVLPIRIKDGQFSISGEEGQIIEYTVCMLRLQSSKRMDAMLEQGKVNYRGIDLLAQQLATFHQKAEIIQTSFDIHQAKKIFNDLNTVQEIISLDPGYDRSWLVDDLINFSDYFLSRYSKNFQRRIDTGMIRDCHGDLHCGNIFMYRTPIIFDCIEFNDSFRHIDVLYEVAFLCMDLEFFGSKDLSDRLLMTYLHQFPCMTQGEDQRILLYFKVLRANVKAKVNLLNSRNEVDHDKRQTELAKGRKYLDLAFTYVNELNRLD</sequence>
<evidence type="ECO:0008006" key="3">
    <source>
        <dbReference type="Google" id="ProtNLM"/>
    </source>
</evidence>
<keyword evidence="2" id="KW-1185">Reference proteome</keyword>
<dbReference type="RefSeq" id="WP_382386556.1">
    <property type="nucleotide sequence ID" value="NZ_JBHLWI010000009.1"/>
</dbReference>
<gene>
    <name evidence="1" type="ORF">ACFFIP_05425</name>
</gene>
<dbReference type="InterPro" id="IPR052732">
    <property type="entry name" value="Cell-binding_unc_protein"/>
</dbReference>
<protein>
    <recommendedName>
        <fullName evidence="3">Aminoglycoside phosphotransferase domain-containing protein</fullName>
    </recommendedName>
</protein>
<dbReference type="SUPFAM" id="SSF56112">
    <property type="entry name" value="Protein kinase-like (PK-like)"/>
    <property type="match status" value="1"/>
</dbReference>
<evidence type="ECO:0000313" key="2">
    <source>
        <dbReference type="Proteomes" id="UP001589797"/>
    </source>
</evidence>
<accession>A0ABV6FQG2</accession>
<proteinExistence type="predicted"/>
<dbReference type="EMBL" id="JBHLWI010000009">
    <property type="protein sequence ID" value="MFC0262116.1"/>
    <property type="molecule type" value="Genomic_DNA"/>
</dbReference>
<comment type="caution">
    <text evidence="1">The sequence shown here is derived from an EMBL/GenBank/DDBJ whole genome shotgun (WGS) entry which is preliminary data.</text>
</comment>
<name>A0ABV6FQG2_9BACT</name>
<dbReference type="Proteomes" id="UP001589797">
    <property type="component" value="Unassembled WGS sequence"/>
</dbReference>
<dbReference type="InterPro" id="IPR011009">
    <property type="entry name" value="Kinase-like_dom_sf"/>
</dbReference>
<organism evidence="1 2">
    <name type="scientific">Fontibacter flavus</name>
    <dbReference type="NCBI Taxonomy" id="654838"/>
    <lineage>
        <taxon>Bacteria</taxon>
        <taxon>Pseudomonadati</taxon>
        <taxon>Bacteroidota</taxon>
        <taxon>Cytophagia</taxon>
        <taxon>Cytophagales</taxon>
        <taxon>Cyclobacteriaceae</taxon>
        <taxon>Fontibacter</taxon>
    </lineage>
</organism>
<dbReference type="PANTHER" id="PTHR43883:SF1">
    <property type="entry name" value="GLUCONOKINASE"/>
    <property type="match status" value="1"/>
</dbReference>
<dbReference type="PANTHER" id="PTHR43883">
    <property type="entry name" value="SLR0207 PROTEIN"/>
    <property type="match status" value="1"/>
</dbReference>
<evidence type="ECO:0000313" key="1">
    <source>
        <dbReference type="EMBL" id="MFC0262116.1"/>
    </source>
</evidence>